<organism evidence="1 2">
    <name type="scientific">Lederbergia wuyishanensis</name>
    <dbReference type="NCBI Taxonomy" id="1347903"/>
    <lineage>
        <taxon>Bacteria</taxon>
        <taxon>Bacillati</taxon>
        <taxon>Bacillota</taxon>
        <taxon>Bacilli</taxon>
        <taxon>Bacillales</taxon>
        <taxon>Bacillaceae</taxon>
        <taxon>Lederbergia</taxon>
    </lineage>
</organism>
<evidence type="ECO:0000313" key="1">
    <source>
        <dbReference type="EMBL" id="MDQ0345155.1"/>
    </source>
</evidence>
<accession>A0ABU0D9U2</accession>
<protein>
    <submittedName>
        <fullName evidence="1">Competence protein ComK</fullName>
    </submittedName>
</protein>
<dbReference type="RefSeq" id="WP_244681015.1">
    <property type="nucleotide sequence ID" value="NZ_JALIRM010000003.1"/>
</dbReference>
<dbReference type="Proteomes" id="UP001232343">
    <property type="component" value="Unassembled WGS sequence"/>
</dbReference>
<dbReference type="EMBL" id="JAUSUO010000013">
    <property type="protein sequence ID" value="MDQ0345155.1"/>
    <property type="molecule type" value="Genomic_DNA"/>
</dbReference>
<reference evidence="1 2" key="1">
    <citation type="submission" date="2023-07" db="EMBL/GenBank/DDBJ databases">
        <title>Genomic Encyclopedia of Type Strains, Phase IV (KMG-IV): sequencing the most valuable type-strain genomes for metagenomic binning, comparative biology and taxonomic classification.</title>
        <authorList>
            <person name="Goeker M."/>
        </authorList>
    </citation>
    <scope>NUCLEOTIDE SEQUENCE [LARGE SCALE GENOMIC DNA]</scope>
    <source>
        <strain evidence="1 2">DSM 27848</strain>
    </source>
</reference>
<comment type="caution">
    <text evidence="1">The sequence shown here is derived from an EMBL/GenBank/DDBJ whole genome shotgun (WGS) entry which is preliminary data.</text>
</comment>
<proteinExistence type="predicted"/>
<dbReference type="Pfam" id="PF06338">
    <property type="entry name" value="ComK"/>
    <property type="match status" value="1"/>
</dbReference>
<evidence type="ECO:0000313" key="2">
    <source>
        <dbReference type="Proteomes" id="UP001232343"/>
    </source>
</evidence>
<name>A0ABU0D9U2_9BACI</name>
<gene>
    <name evidence="1" type="ORF">J2S14_004002</name>
</gene>
<sequence>MIVVDRYIINVDTKVILNKYDKFGSLCSLVLEGDEVYEVKESPLSIVENSINFYGHSLQGAIEGARSVLGNISTPPVKVSGKLGMYWFPIKSIKHDDNVWFSINHIKNYYPIGTKSLRVMFHDGNGINIESSFGSFDRKVSRAHKLKNIIENRTNGEHYFNKEANSIQIVRDPDRKHYTYVIKTRNRERDKNNRK</sequence>
<keyword evidence="2" id="KW-1185">Reference proteome</keyword>
<dbReference type="InterPro" id="IPR010461">
    <property type="entry name" value="ComK"/>
</dbReference>